<evidence type="ECO:0000256" key="4">
    <source>
        <dbReference type="ARBA" id="ARBA00022679"/>
    </source>
</evidence>
<dbReference type="InterPro" id="IPR003661">
    <property type="entry name" value="HisK_dim/P_dom"/>
</dbReference>
<evidence type="ECO:0000313" key="10">
    <source>
        <dbReference type="Proteomes" id="UP000094067"/>
    </source>
</evidence>
<dbReference type="SUPFAM" id="SSF47384">
    <property type="entry name" value="Homodimeric domain of signal transducing histidine kinase"/>
    <property type="match status" value="1"/>
</dbReference>
<dbReference type="SMART" id="SM00388">
    <property type="entry name" value="HisKA"/>
    <property type="match status" value="1"/>
</dbReference>
<comment type="catalytic activity">
    <reaction evidence="1">
        <text>ATP + protein L-histidine = ADP + protein N-phospho-L-histidine.</text>
        <dbReference type="EC" id="2.7.13.3"/>
    </reaction>
</comment>
<dbReference type="AlphaFoldDB" id="A0A1E3AA42"/>
<dbReference type="EMBL" id="MCGH01000002">
    <property type="protein sequence ID" value="ODM05271.1"/>
    <property type="molecule type" value="Genomic_DNA"/>
</dbReference>
<dbReference type="RefSeq" id="WP_069151606.1">
    <property type="nucleotide sequence ID" value="NZ_MCGH01000002.1"/>
</dbReference>
<dbReference type="SMART" id="SM00387">
    <property type="entry name" value="HATPase_c"/>
    <property type="match status" value="1"/>
</dbReference>
<dbReference type="GO" id="GO:0007234">
    <property type="term" value="P:osmosensory signaling via phosphorelay pathway"/>
    <property type="evidence" value="ECO:0007669"/>
    <property type="project" value="TreeGrafter"/>
</dbReference>
<keyword evidence="6" id="KW-0902">Two-component regulatory system</keyword>
<protein>
    <recommendedName>
        <fullName evidence="3">histidine kinase</fullName>
        <ecNumber evidence="3">2.7.13.3</ecNumber>
    </recommendedName>
</protein>
<sequence length="514" mass="58275">MKSLFKIYRRYILSAGWIAAVVILVNMCVMMMVGTYFASQNRENPDSVGRRRIMEVSSHLNREKGGTPYLEEEGYKLLEDTGAAFAFLLNDSGNRIWNWQVPEEIPVHFTLGEVASFSRWYLKDYPVRVWNCEEGLLVIGESKGVVSKYMMEMSLSSIRKLPFFLIVMVLANLFMVLILAVLSGYRLYSSLRPVASGIDGLISGKRVLVPEQGLTGELGKKLNQAAAVLDRQRWNLEQRDTARTEWISGVSHDIRTPLSMVMGYADNLENKESLSEEDRRQAGIIKEQSLKIKNLIEDLNLTSKLEYQMQPLRMEEYVPAALLRSVAVSWLNGGFDEEYELEVSIREELESVVMQGDIGLLSRALNNLIGNSVRHNRSCRIEMSGELIAENGLSLCRIGVKDDGKGIPPEIRELLTQDQGYRDVQEQETGRMVGKPHVMGKPRVMEKSRVMEKPHIMGLRIVKQIVSAHGGRMDFSGAGREVILLLPVAGTLESLRSRKKRKWWEVLWYGEVKG</sequence>
<name>A0A1E3AA42_9FIRM</name>
<evidence type="ECO:0000256" key="1">
    <source>
        <dbReference type="ARBA" id="ARBA00000085"/>
    </source>
</evidence>
<evidence type="ECO:0000259" key="8">
    <source>
        <dbReference type="PROSITE" id="PS50109"/>
    </source>
</evidence>
<dbReference type="PANTHER" id="PTHR42878">
    <property type="entry name" value="TWO-COMPONENT HISTIDINE KINASE"/>
    <property type="match status" value="1"/>
</dbReference>
<evidence type="ECO:0000256" key="7">
    <source>
        <dbReference type="SAM" id="Phobius"/>
    </source>
</evidence>
<evidence type="ECO:0000256" key="6">
    <source>
        <dbReference type="ARBA" id="ARBA00023012"/>
    </source>
</evidence>
<feature type="transmembrane region" description="Helical" evidence="7">
    <location>
        <begin position="161"/>
        <end position="182"/>
    </location>
</feature>
<reference evidence="9 10" key="1">
    <citation type="submission" date="2016-07" db="EMBL/GenBank/DDBJ databases">
        <title>Characterization of isolates of Eisenbergiella tayi derived from blood cultures, using whole genome sequencing.</title>
        <authorList>
            <person name="Burdz T."/>
            <person name="Wiebe D."/>
            <person name="Huynh C."/>
            <person name="Bernard K."/>
        </authorList>
    </citation>
    <scope>NUCLEOTIDE SEQUENCE [LARGE SCALE GENOMIC DNA]</scope>
    <source>
        <strain evidence="9 10">NML 110608</strain>
    </source>
</reference>
<dbReference type="CDD" id="cd00075">
    <property type="entry name" value="HATPase"/>
    <property type="match status" value="1"/>
</dbReference>
<dbReference type="SUPFAM" id="SSF55874">
    <property type="entry name" value="ATPase domain of HSP90 chaperone/DNA topoisomerase II/histidine kinase"/>
    <property type="match status" value="1"/>
</dbReference>
<dbReference type="InterPro" id="IPR050351">
    <property type="entry name" value="BphY/WalK/GraS-like"/>
</dbReference>
<dbReference type="GO" id="GO:0030295">
    <property type="term" value="F:protein kinase activator activity"/>
    <property type="evidence" value="ECO:0007669"/>
    <property type="project" value="TreeGrafter"/>
</dbReference>
<keyword evidence="7" id="KW-0472">Membrane</keyword>
<dbReference type="GO" id="GO:0000156">
    <property type="term" value="F:phosphorelay response regulator activity"/>
    <property type="evidence" value="ECO:0007669"/>
    <property type="project" value="TreeGrafter"/>
</dbReference>
<evidence type="ECO:0000256" key="3">
    <source>
        <dbReference type="ARBA" id="ARBA00012438"/>
    </source>
</evidence>
<dbReference type="Gene3D" id="1.10.287.130">
    <property type="match status" value="1"/>
</dbReference>
<dbReference type="PROSITE" id="PS50109">
    <property type="entry name" value="HIS_KIN"/>
    <property type="match status" value="1"/>
</dbReference>
<dbReference type="GO" id="GO:0000155">
    <property type="term" value="F:phosphorelay sensor kinase activity"/>
    <property type="evidence" value="ECO:0007669"/>
    <property type="project" value="InterPro"/>
</dbReference>
<evidence type="ECO:0000256" key="5">
    <source>
        <dbReference type="ARBA" id="ARBA00022777"/>
    </source>
</evidence>
<dbReference type="InterPro" id="IPR036890">
    <property type="entry name" value="HATPase_C_sf"/>
</dbReference>
<keyword evidence="5 9" id="KW-0418">Kinase</keyword>
<keyword evidence="7" id="KW-0812">Transmembrane</keyword>
<proteinExistence type="predicted"/>
<dbReference type="CDD" id="cd00082">
    <property type="entry name" value="HisKA"/>
    <property type="match status" value="1"/>
</dbReference>
<evidence type="ECO:0000313" key="9">
    <source>
        <dbReference type="EMBL" id="ODM05271.1"/>
    </source>
</evidence>
<feature type="domain" description="Histidine kinase" evidence="8">
    <location>
        <begin position="249"/>
        <end position="490"/>
    </location>
</feature>
<accession>A0A1E3AA42</accession>
<keyword evidence="4 9" id="KW-0808">Transferase</keyword>
<comment type="caution">
    <text evidence="9">The sequence shown here is derived from an EMBL/GenBank/DDBJ whole genome shotgun (WGS) entry which is preliminary data.</text>
</comment>
<dbReference type="PATRIC" id="fig|1432052.4.peg.1302"/>
<keyword evidence="7" id="KW-1133">Transmembrane helix</keyword>
<dbReference type="EC" id="2.7.13.3" evidence="3"/>
<dbReference type="Pfam" id="PF02518">
    <property type="entry name" value="HATPase_c"/>
    <property type="match status" value="1"/>
</dbReference>
<comment type="subcellular location">
    <subcellularLocation>
        <location evidence="2">Membrane</location>
    </subcellularLocation>
</comment>
<dbReference type="Pfam" id="PF00512">
    <property type="entry name" value="HisKA"/>
    <property type="match status" value="1"/>
</dbReference>
<dbReference type="Gene3D" id="3.30.565.10">
    <property type="entry name" value="Histidine kinase-like ATPase, C-terminal domain"/>
    <property type="match status" value="1"/>
</dbReference>
<feature type="transmembrane region" description="Helical" evidence="7">
    <location>
        <begin position="12"/>
        <end position="38"/>
    </location>
</feature>
<dbReference type="InterPro" id="IPR005467">
    <property type="entry name" value="His_kinase_dom"/>
</dbReference>
<evidence type="ECO:0000256" key="2">
    <source>
        <dbReference type="ARBA" id="ARBA00004370"/>
    </source>
</evidence>
<organism evidence="9 10">
    <name type="scientific">Eisenbergiella tayi</name>
    <dbReference type="NCBI Taxonomy" id="1432052"/>
    <lineage>
        <taxon>Bacteria</taxon>
        <taxon>Bacillati</taxon>
        <taxon>Bacillota</taxon>
        <taxon>Clostridia</taxon>
        <taxon>Lachnospirales</taxon>
        <taxon>Lachnospiraceae</taxon>
        <taxon>Eisenbergiella</taxon>
    </lineage>
</organism>
<dbReference type="InterPro" id="IPR003594">
    <property type="entry name" value="HATPase_dom"/>
</dbReference>
<dbReference type="PANTHER" id="PTHR42878:SF13">
    <property type="entry name" value="HISTIDINE KINASE"/>
    <property type="match status" value="1"/>
</dbReference>
<dbReference type="InterPro" id="IPR036097">
    <property type="entry name" value="HisK_dim/P_sf"/>
</dbReference>
<dbReference type="Proteomes" id="UP000094067">
    <property type="component" value="Unassembled WGS sequence"/>
</dbReference>
<gene>
    <name evidence="9" type="primary">tcrY</name>
    <name evidence="9" type="ORF">BEI61_01154</name>
</gene>